<evidence type="ECO:0000313" key="2">
    <source>
        <dbReference type="Proteomes" id="UP000294145"/>
    </source>
</evidence>
<dbReference type="RefSeq" id="WP_154813896.1">
    <property type="nucleotide sequence ID" value="NZ_JANFSS010000002.1"/>
</dbReference>
<accession>A0A7Z7VM34</accession>
<sequence>MEVEADIFLVFTGFNASVTATMSLSELMGWHKIAWQRHQKAQDEAQNAG</sequence>
<proteinExistence type="predicted"/>
<dbReference type="Proteomes" id="UP000294145">
    <property type="component" value="Unassembled WGS sequence"/>
</dbReference>
<comment type="caution">
    <text evidence="1">The sequence shown here is derived from an EMBL/GenBank/DDBJ whole genome shotgun (WGS) entry which is preliminary data.</text>
</comment>
<gene>
    <name evidence="1" type="ORF">EYB64_16310</name>
</gene>
<name>A0A7Z7VM34_VIBCL</name>
<dbReference type="InterPro" id="IPR009493">
    <property type="entry name" value="P2_GpE"/>
</dbReference>
<dbReference type="EMBL" id="SISP01000032">
    <property type="protein sequence ID" value="TBM39800.1"/>
    <property type="molecule type" value="Genomic_DNA"/>
</dbReference>
<organism evidence="1 2">
    <name type="scientific">Vibrio cholerae</name>
    <dbReference type="NCBI Taxonomy" id="666"/>
    <lineage>
        <taxon>Bacteria</taxon>
        <taxon>Pseudomonadati</taxon>
        <taxon>Pseudomonadota</taxon>
        <taxon>Gammaproteobacteria</taxon>
        <taxon>Vibrionales</taxon>
        <taxon>Vibrionaceae</taxon>
        <taxon>Vibrio</taxon>
    </lineage>
</organism>
<protein>
    <submittedName>
        <fullName evidence="1">GpE family phage tail protein</fullName>
    </submittedName>
</protein>
<dbReference type="Pfam" id="PF06528">
    <property type="entry name" value="Phage_P2_GpE"/>
    <property type="match status" value="1"/>
</dbReference>
<dbReference type="AlphaFoldDB" id="A0A7Z7VM34"/>
<evidence type="ECO:0000313" key="1">
    <source>
        <dbReference type="EMBL" id="TBM39800.1"/>
    </source>
</evidence>
<reference evidence="1 2" key="1">
    <citation type="submission" date="2019-02" db="EMBL/GenBank/DDBJ databases">
        <title>Genomic plasticity associated with the antimicrobial resistance in Vibrio cholerae.</title>
        <authorList>
            <person name="Verma J."/>
            <person name="Bag S."/>
            <person name="Saha B."/>
            <person name="Kumar P."/>
            <person name="Ghosh T.S."/>
            <person name="Dayal M."/>
            <person name="Senapati T."/>
            <person name="Mehra S."/>
            <person name="Dey P."/>
            <person name="Desigamani A."/>
            <person name="Kumar D."/>
            <person name="Rana P."/>
            <person name="Kumar B."/>
            <person name="Maiti T.K."/>
            <person name="Sharma N.C."/>
            <person name="Bhadra R.K."/>
            <person name="Mutreja A."/>
            <person name="Nair G.B."/>
            <person name="Ramamurthy T."/>
            <person name="Das B."/>
        </authorList>
    </citation>
    <scope>NUCLEOTIDE SEQUENCE [LARGE SCALE GENOMIC DNA]</scope>
    <source>
        <strain evidence="1 2">IDH06781</strain>
    </source>
</reference>